<evidence type="ECO:0000256" key="2">
    <source>
        <dbReference type="SAM" id="Phobius"/>
    </source>
</evidence>
<organismHost>
    <name type="scientific">Micromonas pusilla</name>
    <name type="common">Picoplanktonic green alga</name>
    <name type="synonym">Chromulina pusilla</name>
    <dbReference type="NCBI Taxonomy" id="38833"/>
</organismHost>
<proteinExistence type="predicted"/>
<feature type="transmembrane region" description="Helical" evidence="2">
    <location>
        <begin position="12"/>
        <end position="33"/>
    </location>
</feature>
<dbReference type="SUPFAM" id="SSF82895">
    <property type="entry name" value="TSP-1 type 1 repeat"/>
    <property type="match status" value="2"/>
</dbReference>
<keyword evidence="4" id="KW-1185">Reference proteome</keyword>
<dbReference type="Gene3D" id="2.20.100.10">
    <property type="entry name" value="Thrombospondin type-1 (TSP1) repeat"/>
    <property type="match status" value="2"/>
</dbReference>
<dbReference type="Proteomes" id="UP000232710">
    <property type="component" value="Segment"/>
</dbReference>
<keyword evidence="2" id="KW-0472">Membrane</keyword>
<reference evidence="3 4" key="1">
    <citation type="submission" date="2010-12" db="EMBL/GenBank/DDBJ databases">
        <title>The Genome Sequence of Micromonas pusilla virus SP1.</title>
        <authorList>
            <consortium name="The Broad Institute Genome Sequencing Platform"/>
            <person name="Henn M.R."/>
            <person name="Suttle C."/>
            <person name="Winget D."/>
            <person name="Chan A."/>
            <person name="Levin J."/>
            <person name="Malboeuf C."/>
            <person name="Casali M."/>
            <person name="Russ C."/>
            <person name="Lennon N."/>
            <person name="Chapman S.B."/>
            <person name="Erlich R."/>
            <person name="Young S.K."/>
            <person name="Yandava C."/>
            <person name="Zeng Q."/>
            <person name="Alvarado L."/>
            <person name="Anderson S."/>
            <person name="Berlin A."/>
            <person name="Chen Z."/>
            <person name="Freedman E."/>
            <person name="Gellesch M."/>
            <person name="Goldberg J."/>
            <person name="Green L."/>
            <person name="Griggs A."/>
            <person name="Gujja S."/>
            <person name="Heilman E.R."/>
            <person name="Heiman D."/>
            <person name="Hollinger A."/>
            <person name="Howarth C."/>
            <person name="Larson L."/>
            <person name="Mehta T."/>
            <person name="Pearson M."/>
            <person name="Roberts A."/>
            <person name="Ryan E."/>
            <person name="Saif S."/>
            <person name="Shea T."/>
            <person name="Shenoy N."/>
            <person name="Sisk P."/>
            <person name="Stolte C."/>
            <person name="Sykes S."/>
            <person name="White J."/>
            <person name="Haas B."/>
            <person name="Nusbaum C."/>
            <person name="Birren B."/>
        </authorList>
    </citation>
    <scope>NUCLEOTIDE SEQUENCE [LARGE SCALE GENOMIC DNA]</scope>
    <source>
        <strain evidence="3 4">SP1</strain>
    </source>
</reference>
<organism evidence="3 4">
    <name type="scientific">Micromonas pusilla virus SP1</name>
    <name type="common">MpV-SP1</name>
    <dbReference type="NCBI Taxonomy" id="373996"/>
    <lineage>
        <taxon>Viruses</taxon>
        <taxon>Varidnaviria</taxon>
        <taxon>Bamfordvirae</taxon>
        <taxon>Nucleocytoviricota</taxon>
        <taxon>Megaviricetes</taxon>
        <taxon>Algavirales</taxon>
        <taxon>Phycodnaviridae</taxon>
        <taxon>Prasinovirus</taxon>
        <taxon>Prasinovirus micromonas</taxon>
    </lineage>
</organism>
<dbReference type="EMBL" id="JF974320">
    <property type="protein sequence ID" value="AET84980.1"/>
    <property type="molecule type" value="Genomic_DNA"/>
</dbReference>
<evidence type="ECO:0000313" key="3">
    <source>
        <dbReference type="EMBL" id="AET84980.1"/>
    </source>
</evidence>
<name>G9E6F3_MPSP1</name>
<keyword evidence="2" id="KW-1133">Transmembrane helix</keyword>
<evidence type="ECO:0008006" key="5">
    <source>
        <dbReference type="Google" id="ProtNLM"/>
    </source>
</evidence>
<evidence type="ECO:0000313" key="4">
    <source>
        <dbReference type="Proteomes" id="UP000232710"/>
    </source>
</evidence>
<feature type="region of interest" description="Disordered" evidence="1">
    <location>
        <begin position="39"/>
        <end position="76"/>
    </location>
</feature>
<feature type="compositionally biased region" description="Acidic residues" evidence="1">
    <location>
        <begin position="39"/>
        <end position="49"/>
    </location>
</feature>
<dbReference type="SMART" id="SM00209">
    <property type="entry name" value="TSP1"/>
    <property type="match status" value="2"/>
</dbReference>
<dbReference type="PROSITE" id="PS50092">
    <property type="entry name" value="TSP1"/>
    <property type="match status" value="1"/>
</dbReference>
<dbReference type="InterPro" id="IPR000884">
    <property type="entry name" value="TSP1_rpt"/>
</dbReference>
<dbReference type="InterPro" id="IPR036383">
    <property type="entry name" value="TSP1_rpt_sf"/>
</dbReference>
<protein>
    <recommendedName>
        <fullName evidence="5">Hemicentin-1</fullName>
    </recommendedName>
</protein>
<keyword evidence="2" id="KW-0812">Transmembrane</keyword>
<sequence length="253" mass="27688">MKIKCSNIVSMFLVILILLLLSVAIGMGGYIIVKMKEDEDEDEDGDGDGDGGSQSTKKAKETEPEPVPVPKKSDPIDCVGSWSPWTDCTAKCNQDDGVRERSFTVLRKAEHGGSPCSAGDKEKEMDACKASKGYYRNTGGCSKSCGSGEQRRDFVLTTRGHDQGSSCPPATKYRKCNTHGCPSKFIDKGHDLCGRHEDTRGNCDDECWRRGWCKAYMRGPDGRCRMYDNSDNCGPAPGGWSGAKVRNPNYYAP</sequence>
<gene>
    <name evidence="3" type="ORF">MPXG_00182</name>
</gene>
<evidence type="ECO:0000256" key="1">
    <source>
        <dbReference type="SAM" id="MobiDB-lite"/>
    </source>
</evidence>
<dbReference type="Pfam" id="PF00090">
    <property type="entry name" value="TSP_1"/>
    <property type="match status" value="2"/>
</dbReference>
<accession>G9E6F3</accession>